<keyword evidence="8" id="KW-0472">Membrane</keyword>
<accession>A0A0G2F635</accession>
<evidence type="ECO:0000256" key="4">
    <source>
        <dbReference type="ARBA" id="ARBA00023002"/>
    </source>
</evidence>
<dbReference type="InterPro" id="IPR002403">
    <property type="entry name" value="Cyt_P450_E_grp-IV"/>
</dbReference>
<protein>
    <submittedName>
        <fullName evidence="9">Putative cytochrome p450 monooxygenase</fullName>
    </submittedName>
</protein>
<dbReference type="PRINTS" id="PR00465">
    <property type="entry name" value="EP450IV"/>
</dbReference>
<dbReference type="Proteomes" id="UP000034680">
    <property type="component" value="Unassembled WGS sequence"/>
</dbReference>
<dbReference type="Gene3D" id="1.10.630.10">
    <property type="entry name" value="Cytochrome P450"/>
    <property type="match status" value="1"/>
</dbReference>
<dbReference type="PANTHER" id="PTHR46206">
    <property type="entry name" value="CYTOCHROME P450"/>
    <property type="match status" value="1"/>
</dbReference>
<reference evidence="9 10" key="1">
    <citation type="submission" date="2015-05" db="EMBL/GenBank/DDBJ databases">
        <title>Distinctive expansion of gene families associated with plant cell wall degradation and secondary metabolism in the genomes of grapevine trunk pathogens.</title>
        <authorList>
            <person name="Lawrence D.P."/>
            <person name="Travadon R."/>
            <person name="Rolshausen P.E."/>
            <person name="Baumgartner K."/>
        </authorList>
    </citation>
    <scope>NUCLEOTIDE SEQUENCE [LARGE SCALE GENOMIC DNA]</scope>
    <source>
        <strain evidence="9">DA912</strain>
    </source>
</reference>
<dbReference type="OrthoDB" id="1844152at2759"/>
<keyword evidence="8" id="KW-0812">Transmembrane</keyword>
<sequence length="514" mass="57194">MAELLQTLILIVGVREIIVCTAIILLLGIARYFASLPDLSGIPWVGKTPGWFFKGEAKRHFIANGASIIDEGYAKYKDFAFRLQTADMDRVVLSPKYVNEINRKVPEGTLSIQEAMHERLITRQTKLEKVFGSSLHIDVCKVQLTQNLHALIGPLHEEVSYWLAKDIPETGGAVDLNAYHTVLSAIVGSASRSFVGLPISRDSEWLKTAVGYTMDVFGVAVSLRPYPAFLRPVVARFMAGTKRLDDHLNTAKRCFSPIFAERLALKDSGTAPAEKPVDMIQWMVDSARGADRDPDFLAHNILFMTVAAVHTSAISAVHVLFDLCEMPEYVQPLREEVLRVMKLLDSFMKESQRMSPPGLLSFNRKVMKPLTLSGGLSLPAGAFITMPSSGIAHDPEIHQEPEKFDGFRFYKKRMVSKEDANRHQFASTGPDSMAFGHGKLACPGRFFTAAQDKIVLANILLRYSVKFPGDQKERLPNVFSGEHVGPNRAQRVVFEPREDLDDATRRLLSPSTVP</sequence>
<keyword evidence="6 9" id="KW-0503">Monooxygenase</keyword>
<reference evidence="9 10" key="2">
    <citation type="submission" date="2015-05" db="EMBL/GenBank/DDBJ databases">
        <authorList>
            <person name="Morales-Cruz A."/>
            <person name="Amrine K.C."/>
            <person name="Cantu D."/>
        </authorList>
    </citation>
    <scope>NUCLEOTIDE SEQUENCE [LARGE SCALE GENOMIC DNA]</scope>
    <source>
        <strain evidence="9">DA912</strain>
    </source>
</reference>
<keyword evidence="5 7" id="KW-0408">Iron</keyword>
<dbReference type="STRING" id="1214573.A0A0G2F635"/>
<dbReference type="GO" id="GO:0005506">
    <property type="term" value="F:iron ion binding"/>
    <property type="evidence" value="ECO:0007669"/>
    <property type="project" value="InterPro"/>
</dbReference>
<dbReference type="GO" id="GO:0004497">
    <property type="term" value="F:monooxygenase activity"/>
    <property type="evidence" value="ECO:0007669"/>
    <property type="project" value="UniProtKB-KW"/>
</dbReference>
<dbReference type="InterPro" id="IPR036396">
    <property type="entry name" value="Cyt_P450_sf"/>
</dbReference>
<feature type="binding site" description="axial binding residue" evidence="7">
    <location>
        <position position="442"/>
    </location>
    <ligand>
        <name>heme</name>
        <dbReference type="ChEBI" id="CHEBI:30413"/>
    </ligand>
    <ligandPart>
        <name>Fe</name>
        <dbReference type="ChEBI" id="CHEBI:18248"/>
    </ligandPart>
</feature>
<dbReference type="GO" id="GO:0020037">
    <property type="term" value="F:heme binding"/>
    <property type="evidence" value="ECO:0007669"/>
    <property type="project" value="InterPro"/>
</dbReference>
<evidence type="ECO:0000256" key="1">
    <source>
        <dbReference type="ARBA" id="ARBA00001971"/>
    </source>
</evidence>
<evidence type="ECO:0000256" key="2">
    <source>
        <dbReference type="ARBA" id="ARBA00010617"/>
    </source>
</evidence>
<evidence type="ECO:0000313" key="9">
    <source>
        <dbReference type="EMBL" id="KKY29686.1"/>
    </source>
</evidence>
<name>A0A0G2F635_9PEZI</name>
<dbReference type="GO" id="GO:0016705">
    <property type="term" value="F:oxidoreductase activity, acting on paired donors, with incorporation or reduction of molecular oxygen"/>
    <property type="evidence" value="ECO:0007669"/>
    <property type="project" value="InterPro"/>
</dbReference>
<evidence type="ECO:0000256" key="5">
    <source>
        <dbReference type="ARBA" id="ARBA00023004"/>
    </source>
</evidence>
<proteinExistence type="inferred from homology"/>
<keyword evidence="7" id="KW-0349">Heme</keyword>
<comment type="similarity">
    <text evidence="2">Belongs to the cytochrome P450 family.</text>
</comment>
<organism evidence="9 10">
    <name type="scientific">Diaporthe ampelina</name>
    <dbReference type="NCBI Taxonomy" id="1214573"/>
    <lineage>
        <taxon>Eukaryota</taxon>
        <taxon>Fungi</taxon>
        <taxon>Dikarya</taxon>
        <taxon>Ascomycota</taxon>
        <taxon>Pezizomycotina</taxon>
        <taxon>Sordariomycetes</taxon>
        <taxon>Sordariomycetidae</taxon>
        <taxon>Diaporthales</taxon>
        <taxon>Diaporthaceae</taxon>
        <taxon>Diaporthe</taxon>
    </lineage>
</organism>
<dbReference type="InterPro" id="IPR001128">
    <property type="entry name" value="Cyt_P450"/>
</dbReference>
<evidence type="ECO:0000256" key="8">
    <source>
        <dbReference type="SAM" id="Phobius"/>
    </source>
</evidence>
<dbReference type="SUPFAM" id="SSF48264">
    <property type="entry name" value="Cytochrome P450"/>
    <property type="match status" value="1"/>
</dbReference>
<comment type="caution">
    <text evidence="9">The sequence shown here is derived from an EMBL/GenBank/DDBJ whole genome shotgun (WGS) entry which is preliminary data.</text>
</comment>
<keyword evidence="3 7" id="KW-0479">Metal-binding</keyword>
<evidence type="ECO:0000313" key="10">
    <source>
        <dbReference type="Proteomes" id="UP000034680"/>
    </source>
</evidence>
<keyword evidence="4" id="KW-0560">Oxidoreductase</keyword>
<dbReference type="CDD" id="cd11041">
    <property type="entry name" value="CYP503A1-like"/>
    <property type="match status" value="1"/>
</dbReference>
<evidence type="ECO:0000256" key="7">
    <source>
        <dbReference type="PIRSR" id="PIRSR602403-1"/>
    </source>
</evidence>
<dbReference type="Pfam" id="PF00067">
    <property type="entry name" value="p450"/>
    <property type="match status" value="1"/>
</dbReference>
<gene>
    <name evidence="9" type="ORF">UCDDA912_g10393</name>
</gene>
<dbReference type="EMBL" id="LCUC01000652">
    <property type="protein sequence ID" value="KKY29686.1"/>
    <property type="molecule type" value="Genomic_DNA"/>
</dbReference>
<keyword evidence="8" id="KW-1133">Transmembrane helix</keyword>
<comment type="cofactor">
    <cofactor evidence="1 7">
        <name>heme</name>
        <dbReference type="ChEBI" id="CHEBI:30413"/>
    </cofactor>
</comment>
<feature type="transmembrane region" description="Helical" evidence="8">
    <location>
        <begin position="7"/>
        <end position="33"/>
    </location>
</feature>
<evidence type="ECO:0000256" key="6">
    <source>
        <dbReference type="ARBA" id="ARBA00023033"/>
    </source>
</evidence>
<dbReference type="AlphaFoldDB" id="A0A0G2F635"/>
<evidence type="ECO:0000256" key="3">
    <source>
        <dbReference type="ARBA" id="ARBA00022723"/>
    </source>
</evidence>
<keyword evidence="10" id="KW-1185">Reference proteome</keyword>